<dbReference type="SMR" id="A0A1S3Y809"/>
<dbReference type="OMA" id="IRCEQNY"/>
<dbReference type="RefSeq" id="XP_016448089.1">
    <property type="nucleotide sequence ID" value="XM_016592603.1"/>
</dbReference>
<dbReference type="Gene3D" id="3.40.1090.10">
    <property type="entry name" value="Cytosolic phospholipase A2 catalytic domain"/>
    <property type="match status" value="1"/>
</dbReference>
<gene>
    <name evidence="1" type="primary">LOC107773153</name>
</gene>
<evidence type="ECO:0000313" key="1">
    <source>
        <dbReference type="RefSeq" id="XP_016448089.1"/>
    </source>
</evidence>
<dbReference type="PANTHER" id="PTHR32176">
    <property type="entry name" value="XYLOSE ISOMERASE"/>
    <property type="match status" value="1"/>
</dbReference>
<dbReference type="PANTHER" id="PTHR32176:SF105">
    <property type="entry name" value="PATATIN"/>
    <property type="match status" value="1"/>
</dbReference>
<dbReference type="KEGG" id="nta:107773153"/>
<proteinExistence type="predicted"/>
<protein>
    <submittedName>
        <fullName evidence="1">Patatin-like protein 3</fullName>
    </submittedName>
</protein>
<dbReference type="OrthoDB" id="1299368at2759"/>
<dbReference type="PaxDb" id="4097-A0A1S3Y809"/>
<organism evidence="1">
    <name type="scientific">Nicotiana tabacum</name>
    <name type="common">Common tobacco</name>
    <dbReference type="NCBI Taxonomy" id="4097"/>
    <lineage>
        <taxon>Eukaryota</taxon>
        <taxon>Viridiplantae</taxon>
        <taxon>Streptophyta</taxon>
        <taxon>Embryophyta</taxon>
        <taxon>Tracheophyta</taxon>
        <taxon>Spermatophyta</taxon>
        <taxon>Magnoliopsida</taxon>
        <taxon>eudicotyledons</taxon>
        <taxon>Gunneridae</taxon>
        <taxon>Pentapetalae</taxon>
        <taxon>asterids</taxon>
        <taxon>lamiids</taxon>
        <taxon>Solanales</taxon>
        <taxon>Solanaceae</taxon>
        <taxon>Nicotianoideae</taxon>
        <taxon>Nicotianeae</taxon>
        <taxon>Nicotiana</taxon>
    </lineage>
</organism>
<sequence length="109" mass="12302">MADLHLSLLFSTAGHIQNYLRIQDDNLSGEASSTDKATKECMEELVKIGKGILQKPISRMNLESCKNEAVENEGTNEQALIRFAKMLSEEKRLRTKRMKEKKVFSNGDA</sequence>
<name>A0A1S3Y809_TOBAC</name>
<reference evidence="1" key="1">
    <citation type="submission" date="2025-08" db="UniProtKB">
        <authorList>
            <consortium name="RefSeq"/>
        </authorList>
    </citation>
    <scope>IDENTIFICATION</scope>
</reference>
<dbReference type="AlphaFoldDB" id="A0A1S3Y809"/>
<dbReference type="STRING" id="4097.A0A1S3Y809"/>
<accession>A0A1S3Y809</accession>